<name>A0ABT8R8I2_9BACT</name>
<evidence type="ECO:0000259" key="3">
    <source>
        <dbReference type="Pfam" id="PF08281"/>
    </source>
</evidence>
<dbReference type="InterPro" id="IPR014284">
    <property type="entry name" value="RNA_pol_sigma-70_dom"/>
</dbReference>
<dbReference type="SUPFAM" id="SSF54427">
    <property type="entry name" value="NTF2-like"/>
    <property type="match status" value="1"/>
</dbReference>
<keyword evidence="5" id="KW-1185">Reference proteome</keyword>
<comment type="subunit">
    <text evidence="1">Interacts transiently with the RNA polymerase catalytic core formed by RpoA, RpoB, RpoC and RpoZ (2 alpha, 1 beta, 1 beta' and 1 omega subunit) to form the RNA polymerase holoenzyme that can initiate transcription.</text>
</comment>
<organism evidence="4 5">
    <name type="scientific">Rhodocytophaga aerolata</name>
    <dbReference type="NCBI Taxonomy" id="455078"/>
    <lineage>
        <taxon>Bacteria</taxon>
        <taxon>Pseudomonadati</taxon>
        <taxon>Bacteroidota</taxon>
        <taxon>Cytophagia</taxon>
        <taxon>Cytophagales</taxon>
        <taxon>Rhodocytophagaceae</taxon>
        <taxon>Rhodocytophaga</taxon>
    </lineage>
</organism>
<feature type="domain" description="RNA polymerase sigma factor 70 region 4 type 2" evidence="3">
    <location>
        <begin position="100"/>
        <end position="149"/>
    </location>
</feature>
<dbReference type="InterPro" id="IPR052704">
    <property type="entry name" value="ECF_Sigma-70_Domain"/>
</dbReference>
<dbReference type="Gene3D" id="1.10.1740.10">
    <property type="match status" value="1"/>
</dbReference>
<dbReference type="Gene3D" id="1.10.10.10">
    <property type="entry name" value="Winged helix-like DNA-binding domain superfamily/Winged helix DNA-binding domain"/>
    <property type="match status" value="1"/>
</dbReference>
<dbReference type="Pfam" id="PF04542">
    <property type="entry name" value="Sigma70_r2"/>
    <property type="match status" value="1"/>
</dbReference>
<dbReference type="InterPro" id="IPR013249">
    <property type="entry name" value="RNA_pol_sigma70_r4_t2"/>
</dbReference>
<dbReference type="InterPro" id="IPR036388">
    <property type="entry name" value="WH-like_DNA-bd_sf"/>
</dbReference>
<dbReference type="Pfam" id="PF08281">
    <property type="entry name" value="Sigma70_r4_2"/>
    <property type="match status" value="1"/>
</dbReference>
<dbReference type="SUPFAM" id="SSF88946">
    <property type="entry name" value="Sigma2 domain of RNA polymerase sigma factors"/>
    <property type="match status" value="1"/>
</dbReference>
<protein>
    <submittedName>
        <fullName evidence="4">Sigma-70 family RNA polymerase sigma factor</fullName>
    </submittedName>
</protein>
<dbReference type="NCBIfam" id="TIGR02937">
    <property type="entry name" value="sigma70-ECF"/>
    <property type="match status" value="1"/>
</dbReference>
<dbReference type="PANTHER" id="PTHR30173">
    <property type="entry name" value="SIGMA 19 FACTOR"/>
    <property type="match status" value="1"/>
</dbReference>
<gene>
    <name evidence="4" type="ORF">Q0590_19190</name>
</gene>
<feature type="domain" description="RNA polymerase sigma-70 region 2" evidence="2">
    <location>
        <begin position="8"/>
        <end position="67"/>
    </location>
</feature>
<dbReference type="SUPFAM" id="SSF88659">
    <property type="entry name" value="Sigma3 and sigma4 domains of RNA polymerase sigma factors"/>
    <property type="match status" value="1"/>
</dbReference>
<dbReference type="InterPro" id="IPR013325">
    <property type="entry name" value="RNA_pol_sigma_r2"/>
</dbReference>
<sequence length="279" mass="32285">MPPVDIYQYKSYLFTIAYHMLGEVPAAEDLVQDTFETWLQADRSQVKEVKAYLSRILINKALARLEQVKKQREVYKGIWLPQPLFAEQGLPEEYTLEYALLFLLEKLNPYERAVFVLKEVFAYSHQQIADTLQITSDNCRQLFHRAKEKVRKGGLQQPAEVAKQQALLNALLRAMHEKDLSQLEEFFWEDIVMYQDGGGKVAAALKPIYGGKNIRKFLKYILQLDPETLLEGKLIWMNGAWGILFYLNSVPDTVGTVEIDGDKIRNLFFIRNPDKIILP</sequence>
<dbReference type="InterPro" id="IPR007627">
    <property type="entry name" value="RNA_pol_sigma70_r2"/>
</dbReference>
<dbReference type="InterPro" id="IPR013324">
    <property type="entry name" value="RNA_pol_sigma_r3/r4-like"/>
</dbReference>
<evidence type="ECO:0000259" key="2">
    <source>
        <dbReference type="Pfam" id="PF04542"/>
    </source>
</evidence>
<dbReference type="RefSeq" id="WP_302039209.1">
    <property type="nucleotide sequence ID" value="NZ_JAUKPO010000011.1"/>
</dbReference>
<dbReference type="EMBL" id="JAUKPO010000011">
    <property type="protein sequence ID" value="MDO1448409.1"/>
    <property type="molecule type" value="Genomic_DNA"/>
</dbReference>
<proteinExistence type="predicted"/>
<evidence type="ECO:0000313" key="5">
    <source>
        <dbReference type="Proteomes" id="UP001168528"/>
    </source>
</evidence>
<dbReference type="PANTHER" id="PTHR30173:SF36">
    <property type="entry name" value="ECF RNA POLYMERASE SIGMA FACTOR SIGJ"/>
    <property type="match status" value="1"/>
</dbReference>
<accession>A0ABT8R8I2</accession>
<evidence type="ECO:0000256" key="1">
    <source>
        <dbReference type="ARBA" id="ARBA00011344"/>
    </source>
</evidence>
<dbReference type="Proteomes" id="UP001168528">
    <property type="component" value="Unassembled WGS sequence"/>
</dbReference>
<comment type="caution">
    <text evidence="4">The sequence shown here is derived from an EMBL/GenBank/DDBJ whole genome shotgun (WGS) entry which is preliminary data.</text>
</comment>
<dbReference type="InterPro" id="IPR032710">
    <property type="entry name" value="NTF2-like_dom_sf"/>
</dbReference>
<evidence type="ECO:0000313" key="4">
    <source>
        <dbReference type="EMBL" id="MDO1448409.1"/>
    </source>
</evidence>
<reference evidence="4" key="1">
    <citation type="submission" date="2023-07" db="EMBL/GenBank/DDBJ databases">
        <title>The genome sequence of Rhodocytophaga aerolata KACC 12507.</title>
        <authorList>
            <person name="Zhang X."/>
        </authorList>
    </citation>
    <scope>NUCLEOTIDE SEQUENCE</scope>
    <source>
        <strain evidence="4">KACC 12507</strain>
    </source>
</reference>